<name>A0A173V7M5_PARDI</name>
<dbReference type="AlphaFoldDB" id="A0A173V7M5"/>
<sequence length="140" mass="16329">MIPDRQFKKLEHQYRNYTVVMNGGELEKGYKPDCVLQKGHDYVILESECSTNRKMFIGCMIKAAHFLHGNNTGILVIVLSEHYNTKVDQIANHLKPYYEWIKDKTNLRKVYIIKDGAYRKNDTLVEIESEKFMAEAISVL</sequence>
<gene>
    <name evidence="1" type="ORF">ERS852429_02742</name>
</gene>
<dbReference type="EMBL" id="CYXP01000006">
    <property type="protein sequence ID" value="CUN23303.1"/>
    <property type="molecule type" value="Genomic_DNA"/>
</dbReference>
<organism evidence="1 2">
    <name type="scientific">Parabacteroides distasonis</name>
    <dbReference type="NCBI Taxonomy" id="823"/>
    <lineage>
        <taxon>Bacteria</taxon>
        <taxon>Pseudomonadati</taxon>
        <taxon>Bacteroidota</taxon>
        <taxon>Bacteroidia</taxon>
        <taxon>Bacteroidales</taxon>
        <taxon>Tannerellaceae</taxon>
        <taxon>Parabacteroides</taxon>
    </lineage>
</organism>
<evidence type="ECO:0000313" key="1">
    <source>
        <dbReference type="EMBL" id="CUN23303.1"/>
    </source>
</evidence>
<dbReference type="RefSeq" id="WP_157355057.1">
    <property type="nucleotide sequence ID" value="NZ_CYXP01000006.1"/>
</dbReference>
<protein>
    <submittedName>
        <fullName evidence="1">Uncharacterized protein</fullName>
    </submittedName>
</protein>
<accession>A0A173V7M5</accession>
<reference evidence="1 2" key="1">
    <citation type="submission" date="2015-09" db="EMBL/GenBank/DDBJ databases">
        <authorList>
            <consortium name="Pathogen Informatics"/>
        </authorList>
    </citation>
    <scope>NUCLEOTIDE SEQUENCE [LARGE SCALE GENOMIC DNA]</scope>
    <source>
        <strain evidence="1 2">2789STDY5608872</strain>
    </source>
</reference>
<dbReference type="Proteomes" id="UP000095591">
    <property type="component" value="Unassembled WGS sequence"/>
</dbReference>
<evidence type="ECO:0000313" key="2">
    <source>
        <dbReference type="Proteomes" id="UP000095591"/>
    </source>
</evidence>
<proteinExistence type="predicted"/>